<dbReference type="VEuPathDB" id="TriTrypDB:TM35_000182640"/>
<protein>
    <submittedName>
        <fullName evidence="2">Uncharacterized protein</fullName>
    </submittedName>
</protein>
<evidence type="ECO:0000256" key="1">
    <source>
        <dbReference type="SAM" id="MobiDB-lite"/>
    </source>
</evidence>
<name>A0A1X0NU10_9TRYP</name>
<comment type="caution">
    <text evidence="2">The sequence shown here is derived from an EMBL/GenBank/DDBJ whole genome shotgun (WGS) entry which is preliminary data.</text>
</comment>
<accession>A0A1X0NU10</accession>
<organism evidence="2 3">
    <name type="scientific">Trypanosoma theileri</name>
    <dbReference type="NCBI Taxonomy" id="67003"/>
    <lineage>
        <taxon>Eukaryota</taxon>
        <taxon>Discoba</taxon>
        <taxon>Euglenozoa</taxon>
        <taxon>Kinetoplastea</taxon>
        <taxon>Metakinetoplastina</taxon>
        <taxon>Trypanosomatida</taxon>
        <taxon>Trypanosomatidae</taxon>
        <taxon>Trypanosoma</taxon>
    </lineage>
</organism>
<evidence type="ECO:0000313" key="2">
    <source>
        <dbReference type="EMBL" id="ORC88207.1"/>
    </source>
</evidence>
<dbReference type="AlphaFoldDB" id="A0A1X0NU10"/>
<reference evidence="2 3" key="1">
    <citation type="submission" date="2017-03" db="EMBL/GenBank/DDBJ databases">
        <title>An alternative strategy for trypanosome survival in the mammalian bloodstream revealed through genome and transcriptome analysis of the ubiquitous bovine parasite Trypanosoma (Megatrypanum) theileri.</title>
        <authorList>
            <person name="Kelly S."/>
            <person name="Ivens A."/>
            <person name="Mott A."/>
            <person name="O'Neill E."/>
            <person name="Emms D."/>
            <person name="Macleod O."/>
            <person name="Voorheis P."/>
            <person name="Matthews J."/>
            <person name="Matthews K."/>
            <person name="Carrington M."/>
        </authorList>
    </citation>
    <scope>NUCLEOTIDE SEQUENCE [LARGE SCALE GENOMIC DNA]</scope>
    <source>
        <strain evidence="2">Edinburgh</strain>
    </source>
</reference>
<dbReference type="OrthoDB" id="263502at2759"/>
<dbReference type="GeneID" id="39986357"/>
<dbReference type="Proteomes" id="UP000192257">
    <property type="component" value="Unassembled WGS sequence"/>
</dbReference>
<sequence length="113" mass="12768">MSMAPGANASLSPTSTDEGSNKDYVKMLRGLPDGLAHATTATQARFVNEYDPLYDKPYTRYELNTGRYLDEELCRVLEDDRRSQTKHHLQTNKTDKAYMLALIAHSSIVRSKD</sequence>
<proteinExistence type="predicted"/>
<dbReference type="EMBL" id="NBCO01000018">
    <property type="protein sequence ID" value="ORC88207.1"/>
    <property type="molecule type" value="Genomic_DNA"/>
</dbReference>
<gene>
    <name evidence="2" type="ORF">TM35_000182640</name>
</gene>
<keyword evidence="3" id="KW-1185">Reference proteome</keyword>
<feature type="compositionally biased region" description="Polar residues" evidence="1">
    <location>
        <begin position="9"/>
        <end position="18"/>
    </location>
</feature>
<feature type="region of interest" description="Disordered" evidence="1">
    <location>
        <begin position="1"/>
        <end position="24"/>
    </location>
</feature>
<dbReference type="RefSeq" id="XP_028882273.1">
    <property type="nucleotide sequence ID" value="XM_029026577.1"/>
</dbReference>
<evidence type="ECO:0000313" key="3">
    <source>
        <dbReference type="Proteomes" id="UP000192257"/>
    </source>
</evidence>